<dbReference type="PANTHER" id="PTHR33164:SF43">
    <property type="entry name" value="HTH-TYPE TRANSCRIPTIONAL REPRESSOR YETL"/>
    <property type="match status" value="1"/>
</dbReference>
<accession>A0A2X2JE61</accession>
<proteinExistence type="predicted"/>
<dbReference type="GeneID" id="97182170"/>
<name>A0A2X2JE61_SPHMU</name>
<dbReference type="Proteomes" id="UP000251241">
    <property type="component" value="Unassembled WGS sequence"/>
</dbReference>
<evidence type="ECO:0000313" key="2">
    <source>
        <dbReference type="Proteomes" id="UP000251241"/>
    </source>
</evidence>
<dbReference type="InterPro" id="IPR000835">
    <property type="entry name" value="HTH_MarR-typ"/>
</dbReference>
<dbReference type="RefSeq" id="WP_112375627.1">
    <property type="nucleotide sequence ID" value="NZ_CP069793.1"/>
</dbReference>
<dbReference type="GO" id="GO:0006950">
    <property type="term" value="P:response to stress"/>
    <property type="evidence" value="ECO:0007669"/>
    <property type="project" value="TreeGrafter"/>
</dbReference>
<protein>
    <submittedName>
        <fullName evidence="1">Salmolysin</fullName>
    </submittedName>
</protein>
<reference evidence="1 2" key="1">
    <citation type="submission" date="2018-06" db="EMBL/GenBank/DDBJ databases">
        <authorList>
            <consortium name="Pathogen Informatics"/>
            <person name="Doyle S."/>
        </authorList>
    </citation>
    <scope>NUCLEOTIDE SEQUENCE [LARGE SCALE GENOMIC DNA]</scope>
    <source>
        <strain evidence="1 2">NCTC11343</strain>
    </source>
</reference>
<dbReference type="Pfam" id="PF01047">
    <property type="entry name" value="MarR"/>
    <property type="match status" value="1"/>
</dbReference>
<dbReference type="InterPro" id="IPR039422">
    <property type="entry name" value="MarR/SlyA-like"/>
</dbReference>
<dbReference type="AlphaFoldDB" id="A0A2X2JE61"/>
<gene>
    <name evidence="1" type="primary">slyA_2</name>
    <name evidence="1" type="ORF">NCTC11343_04063</name>
</gene>
<dbReference type="CDD" id="cd00090">
    <property type="entry name" value="HTH_ARSR"/>
    <property type="match status" value="1"/>
</dbReference>
<dbReference type="EMBL" id="UAUU01000011">
    <property type="protein sequence ID" value="SPZ92014.1"/>
    <property type="molecule type" value="Genomic_DNA"/>
</dbReference>
<dbReference type="InterPro" id="IPR036390">
    <property type="entry name" value="WH_DNA-bd_sf"/>
</dbReference>
<dbReference type="PRINTS" id="PR00598">
    <property type="entry name" value="HTHMARR"/>
</dbReference>
<dbReference type="SUPFAM" id="SSF46785">
    <property type="entry name" value="Winged helix' DNA-binding domain"/>
    <property type="match status" value="1"/>
</dbReference>
<dbReference type="InterPro" id="IPR036388">
    <property type="entry name" value="WH-like_DNA-bd_sf"/>
</dbReference>
<sequence>MLNVKFDRYSFILDQTAKKVKQFAQSSFAEKGFDITVDQWTILKALYETDQLSQKELAKRCGKDQPTLTRIVDILLKKNLAERITDETDRRSLYLHLTEEGKLKVASLTPLVTEIRMKAWENLADEDFEAFTRILNTIYNNLNIE</sequence>
<dbReference type="GO" id="GO:0003700">
    <property type="term" value="F:DNA-binding transcription factor activity"/>
    <property type="evidence" value="ECO:0007669"/>
    <property type="project" value="InterPro"/>
</dbReference>
<dbReference type="InterPro" id="IPR011991">
    <property type="entry name" value="ArsR-like_HTH"/>
</dbReference>
<dbReference type="Gene3D" id="1.10.10.10">
    <property type="entry name" value="Winged helix-like DNA-binding domain superfamily/Winged helix DNA-binding domain"/>
    <property type="match status" value="1"/>
</dbReference>
<dbReference type="SMART" id="SM00347">
    <property type="entry name" value="HTH_MARR"/>
    <property type="match status" value="1"/>
</dbReference>
<evidence type="ECO:0000313" key="1">
    <source>
        <dbReference type="EMBL" id="SPZ92014.1"/>
    </source>
</evidence>
<dbReference type="PROSITE" id="PS50995">
    <property type="entry name" value="HTH_MARR_2"/>
    <property type="match status" value="1"/>
</dbReference>
<organism evidence="1 2">
    <name type="scientific">Sphingobacterium multivorum</name>
    <dbReference type="NCBI Taxonomy" id="28454"/>
    <lineage>
        <taxon>Bacteria</taxon>
        <taxon>Pseudomonadati</taxon>
        <taxon>Bacteroidota</taxon>
        <taxon>Sphingobacteriia</taxon>
        <taxon>Sphingobacteriales</taxon>
        <taxon>Sphingobacteriaceae</taxon>
        <taxon>Sphingobacterium</taxon>
    </lineage>
</organism>
<dbReference type="PANTHER" id="PTHR33164">
    <property type="entry name" value="TRANSCRIPTIONAL REGULATOR, MARR FAMILY"/>
    <property type="match status" value="1"/>
</dbReference>